<keyword evidence="1" id="KW-0812">Transmembrane</keyword>
<proteinExistence type="predicted"/>
<evidence type="ECO:0000313" key="2">
    <source>
        <dbReference type="EMBL" id="QPB42664.1"/>
    </source>
</evidence>
<dbReference type="EMBL" id="CP063056">
    <property type="protein sequence ID" value="QPB42664.1"/>
    <property type="molecule type" value="Genomic_DNA"/>
</dbReference>
<evidence type="ECO:0000313" key="3">
    <source>
        <dbReference type="Proteomes" id="UP000663069"/>
    </source>
</evidence>
<gene>
    <name evidence="2" type="ORF">IHV77_00615</name>
</gene>
<dbReference type="Proteomes" id="UP000663069">
    <property type="component" value="Chromosome"/>
</dbReference>
<keyword evidence="1" id="KW-1133">Transmembrane helix</keyword>
<evidence type="ECO:0000256" key="1">
    <source>
        <dbReference type="SAM" id="Phobius"/>
    </source>
</evidence>
<keyword evidence="1" id="KW-0472">Membrane</keyword>
<keyword evidence="3" id="KW-1185">Reference proteome</keyword>
<dbReference type="RefSeq" id="WP_194812242.1">
    <property type="nucleotide sequence ID" value="NZ_CP063056.1"/>
</dbReference>
<organism evidence="2 3">
    <name type="scientific">Rodentibacter haemolyticus</name>
    <dbReference type="NCBI Taxonomy" id="2778911"/>
    <lineage>
        <taxon>Bacteria</taxon>
        <taxon>Pseudomonadati</taxon>
        <taxon>Pseudomonadota</taxon>
        <taxon>Gammaproteobacteria</taxon>
        <taxon>Pasteurellales</taxon>
        <taxon>Pasteurellaceae</taxon>
        <taxon>Rodentibacter</taxon>
    </lineage>
</organism>
<accession>A0ABX6UXZ8</accession>
<protein>
    <submittedName>
        <fullName evidence="2">Uncharacterized protein</fullName>
    </submittedName>
</protein>
<sequence length="58" mass="6772">MTFNLAEEIRKMLELMDKSPRINRFIWTVLFLVFIYGMTLALPSLINAIANWQQLAGK</sequence>
<reference evidence="2 3" key="1">
    <citation type="submission" date="2020-10" db="EMBL/GenBank/DDBJ databases">
        <title>Genome Sequencing of Rodentibacter spp. strain DSM111151.</title>
        <authorList>
            <person name="Benga L."/>
            <person name="Lautwein T."/>
        </authorList>
    </citation>
    <scope>NUCLEOTIDE SEQUENCE [LARGE SCALE GENOMIC DNA]</scope>
    <source>
        <strain evidence="2 3">DSM 111151</strain>
    </source>
</reference>
<feature type="transmembrane region" description="Helical" evidence="1">
    <location>
        <begin position="25"/>
        <end position="50"/>
    </location>
</feature>
<name>A0ABX6UXZ8_9PAST</name>